<evidence type="ECO:0000256" key="3">
    <source>
        <dbReference type="ARBA" id="ARBA00022475"/>
    </source>
</evidence>
<gene>
    <name evidence="8" type="ORF">DES45_10541</name>
</gene>
<evidence type="ECO:0000256" key="6">
    <source>
        <dbReference type="ARBA" id="ARBA00023136"/>
    </source>
</evidence>
<comment type="similarity">
    <text evidence="2">Belongs to the DoxX family.</text>
</comment>
<feature type="transmembrane region" description="Helical" evidence="7">
    <location>
        <begin position="104"/>
        <end position="125"/>
    </location>
</feature>
<protein>
    <submittedName>
        <fullName evidence="8">Putative oxidoreductase</fullName>
    </submittedName>
</protein>
<dbReference type="Proteomes" id="UP000254925">
    <property type="component" value="Unassembled WGS sequence"/>
</dbReference>
<name>A0A370HJI5_9HYPH</name>
<organism evidence="8 9">
    <name type="scientific">Microvirga subterranea</name>
    <dbReference type="NCBI Taxonomy" id="186651"/>
    <lineage>
        <taxon>Bacteria</taxon>
        <taxon>Pseudomonadati</taxon>
        <taxon>Pseudomonadota</taxon>
        <taxon>Alphaproteobacteria</taxon>
        <taxon>Hyphomicrobiales</taxon>
        <taxon>Methylobacteriaceae</taxon>
        <taxon>Microvirga</taxon>
    </lineage>
</organism>
<evidence type="ECO:0000313" key="9">
    <source>
        <dbReference type="Proteomes" id="UP000254925"/>
    </source>
</evidence>
<accession>A0A370HJI5</accession>
<comment type="subcellular location">
    <subcellularLocation>
        <location evidence="1">Cell membrane</location>
        <topology evidence="1">Multi-pass membrane protein</topology>
    </subcellularLocation>
</comment>
<dbReference type="Pfam" id="PF07681">
    <property type="entry name" value="DoxX"/>
    <property type="match status" value="1"/>
</dbReference>
<dbReference type="PANTHER" id="PTHR33452">
    <property type="entry name" value="OXIDOREDUCTASE CATD-RELATED"/>
    <property type="match status" value="1"/>
</dbReference>
<evidence type="ECO:0000256" key="2">
    <source>
        <dbReference type="ARBA" id="ARBA00006679"/>
    </source>
</evidence>
<keyword evidence="5 7" id="KW-1133">Transmembrane helix</keyword>
<dbReference type="EMBL" id="QQBB01000005">
    <property type="protein sequence ID" value="RDI58520.1"/>
    <property type="molecule type" value="Genomic_DNA"/>
</dbReference>
<dbReference type="InterPro" id="IPR032808">
    <property type="entry name" value="DoxX"/>
</dbReference>
<dbReference type="AlphaFoldDB" id="A0A370HJI5"/>
<evidence type="ECO:0000313" key="8">
    <source>
        <dbReference type="EMBL" id="RDI58520.1"/>
    </source>
</evidence>
<dbReference type="OrthoDB" id="9808524at2"/>
<dbReference type="RefSeq" id="WP_114770549.1">
    <property type="nucleotide sequence ID" value="NZ_QQBB01000005.1"/>
</dbReference>
<comment type="caution">
    <text evidence="8">The sequence shown here is derived from an EMBL/GenBank/DDBJ whole genome shotgun (WGS) entry which is preliminary data.</text>
</comment>
<reference evidence="8 9" key="1">
    <citation type="submission" date="2018-07" db="EMBL/GenBank/DDBJ databases">
        <title>Genomic Encyclopedia of Type Strains, Phase IV (KMG-IV): sequencing the most valuable type-strain genomes for metagenomic binning, comparative biology and taxonomic classification.</title>
        <authorList>
            <person name="Goeker M."/>
        </authorList>
    </citation>
    <scope>NUCLEOTIDE SEQUENCE [LARGE SCALE GENOMIC DNA]</scope>
    <source>
        <strain evidence="8 9">DSM 14364</strain>
    </source>
</reference>
<evidence type="ECO:0000256" key="5">
    <source>
        <dbReference type="ARBA" id="ARBA00022989"/>
    </source>
</evidence>
<evidence type="ECO:0000256" key="1">
    <source>
        <dbReference type="ARBA" id="ARBA00004651"/>
    </source>
</evidence>
<keyword evidence="4 7" id="KW-0812">Transmembrane</keyword>
<sequence>MNTALLETVWAPRLLSILRIVSALIFMAHGTQKLFGFPASPNPAPALFSLYGLAGILETVGGALLLLGLFTRPVAFILSGMMAVAYWMAHAPRSPFPVLNGGDAAILYCFVFLFMVAAGGGAWSLDNLRGRRAA</sequence>
<keyword evidence="3" id="KW-1003">Cell membrane</keyword>
<keyword evidence="6 7" id="KW-0472">Membrane</keyword>
<feature type="transmembrane region" description="Helical" evidence="7">
    <location>
        <begin position="74"/>
        <end position="92"/>
    </location>
</feature>
<evidence type="ECO:0000256" key="7">
    <source>
        <dbReference type="SAM" id="Phobius"/>
    </source>
</evidence>
<proteinExistence type="inferred from homology"/>
<dbReference type="GO" id="GO:0005886">
    <property type="term" value="C:plasma membrane"/>
    <property type="evidence" value="ECO:0007669"/>
    <property type="project" value="UniProtKB-SubCell"/>
</dbReference>
<evidence type="ECO:0000256" key="4">
    <source>
        <dbReference type="ARBA" id="ARBA00022692"/>
    </source>
</evidence>
<keyword evidence="9" id="KW-1185">Reference proteome</keyword>
<dbReference type="InterPro" id="IPR051907">
    <property type="entry name" value="DoxX-like_oxidoreductase"/>
</dbReference>
<feature type="transmembrane region" description="Helical" evidence="7">
    <location>
        <begin position="46"/>
        <end position="67"/>
    </location>
</feature>
<dbReference type="PANTHER" id="PTHR33452:SF4">
    <property type="entry name" value="BLL4328 PROTEIN"/>
    <property type="match status" value="1"/>
</dbReference>